<name>A0AAN5CVH1_9BILA</name>
<feature type="non-terminal residue" evidence="2">
    <location>
        <position position="1"/>
    </location>
</feature>
<feature type="chain" id="PRO_5042961676" evidence="1">
    <location>
        <begin position="16"/>
        <end position="401"/>
    </location>
</feature>
<comment type="caution">
    <text evidence="2">The sequence shown here is derived from an EMBL/GenBank/DDBJ whole genome shotgun (WGS) entry which is preliminary data.</text>
</comment>
<evidence type="ECO:0000256" key="1">
    <source>
        <dbReference type="SAM" id="SignalP"/>
    </source>
</evidence>
<protein>
    <submittedName>
        <fullName evidence="2">Uncharacterized protein</fullName>
    </submittedName>
</protein>
<dbReference type="EMBL" id="BTRK01000005">
    <property type="protein sequence ID" value="GMR51416.1"/>
    <property type="molecule type" value="Genomic_DNA"/>
</dbReference>
<feature type="signal peptide" evidence="1">
    <location>
        <begin position="1"/>
        <end position="15"/>
    </location>
</feature>
<dbReference type="AlphaFoldDB" id="A0AAN5CVH1"/>
<evidence type="ECO:0000313" key="2">
    <source>
        <dbReference type="EMBL" id="GMR51416.1"/>
    </source>
</evidence>
<sequence>LSVVLLLTIACGGHAYFLFSNSVLIDESDVVGKDTFDVPMLCNGTCRVYVSLPKSSEKLALGLSIGMFKHFLMNFVTLSTWKRNGNEKGYWFVWQKEAQLTVYNKNKHHEAAPFLLWIVQADDDVPVQVYDVNFFKDFTLLTPDQQTITVMSTEGFSLSTNTSGKMTMTVTASGFDTVLLGGSDNCENALEQQDPSTYQDLNLWFNGPLLTLVFDRETYNSSGIGISVNVEEAYEFSLDTPTFITSPGYISCESQDPNSARTFHSSLYEVPTKYELYSESIIHIYEGATFNVDDAKLSLFYVDEWGTYELRFHGNLHDPLFELRTSNVNITWDPTGAGEKESYLIRLYPILQLDTTTVELPEFTTTHDPDVPPVKTTTVEIPGVTTTHEPDVPPVKTTTVE</sequence>
<gene>
    <name evidence="2" type="ORF">PMAYCL1PPCAC_21611</name>
</gene>
<evidence type="ECO:0000313" key="3">
    <source>
        <dbReference type="Proteomes" id="UP001328107"/>
    </source>
</evidence>
<organism evidence="2 3">
    <name type="scientific">Pristionchus mayeri</name>
    <dbReference type="NCBI Taxonomy" id="1317129"/>
    <lineage>
        <taxon>Eukaryota</taxon>
        <taxon>Metazoa</taxon>
        <taxon>Ecdysozoa</taxon>
        <taxon>Nematoda</taxon>
        <taxon>Chromadorea</taxon>
        <taxon>Rhabditida</taxon>
        <taxon>Rhabditina</taxon>
        <taxon>Diplogasteromorpha</taxon>
        <taxon>Diplogasteroidea</taxon>
        <taxon>Neodiplogasteridae</taxon>
        <taxon>Pristionchus</taxon>
    </lineage>
</organism>
<accession>A0AAN5CVH1</accession>
<dbReference type="Proteomes" id="UP001328107">
    <property type="component" value="Unassembled WGS sequence"/>
</dbReference>
<keyword evidence="3" id="KW-1185">Reference proteome</keyword>
<keyword evidence="1" id="KW-0732">Signal</keyword>
<proteinExistence type="predicted"/>
<feature type="non-terminal residue" evidence="2">
    <location>
        <position position="401"/>
    </location>
</feature>
<reference evidence="3" key="1">
    <citation type="submission" date="2022-10" db="EMBL/GenBank/DDBJ databases">
        <title>Genome assembly of Pristionchus species.</title>
        <authorList>
            <person name="Yoshida K."/>
            <person name="Sommer R.J."/>
        </authorList>
    </citation>
    <scope>NUCLEOTIDE SEQUENCE [LARGE SCALE GENOMIC DNA]</scope>
    <source>
        <strain evidence="3">RS5460</strain>
    </source>
</reference>